<protein>
    <recommendedName>
        <fullName evidence="7">Rhodopsin domain-containing protein</fullName>
    </recommendedName>
</protein>
<dbReference type="GeneID" id="98126586"/>
<evidence type="ECO:0000313" key="9">
    <source>
        <dbReference type="Proteomes" id="UP001600064"/>
    </source>
</evidence>
<proteinExistence type="inferred from homology"/>
<feature type="transmembrane region" description="Helical" evidence="6">
    <location>
        <begin position="148"/>
        <end position="167"/>
    </location>
</feature>
<dbReference type="RefSeq" id="XP_070864726.1">
    <property type="nucleotide sequence ID" value="XM_071011942.1"/>
</dbReference>
<keyword evidence="3 6" id="KW-1133">Transmembrane helix</keyword>
<dbReference type="PANTHER" id="PTHR33048:SF162">
    <property type="entry name" value="SATRATOXIN BIOSYNTHESIS SC1 CLUSTER PROTEIN 4"/>
    <property type="match status" value="1"/>
</dbReference>
<evidence type="ECO:0000256" key="5">
    <source>
        <dbReference type="ARBA" id="ARBA00038359"/>
    </source>
</evidence>
<evidence type="ECO:0000256" key="2">
    <source>
        <dbReference type="ARBA" id="ARBA00022692"/>
    </source>
</evidence>
<dbReference type="PANTHER" id="PTHR33048">
    <property type="entry name" value="PTH11-LIKE INTEGRAL MEMBRANE PROTEIN (AFU_ORTHOLOGUE AFUA_5G11245)"/>
    <property type="match status" value="1"/>
</dbReference>
<keyword evidence="9" id="KW-1185">Reference proteome</keyword>
<feature type="transmembrane region" description="Helical" evidence="6">
    <location>
        <begin position="116"/>
        <end position="136"/>
    </location>
</feature>
<dbReference type="InterPro" id="IPR049326">
    <property type="entry name" value="Rhodopsin_dom_fungi"/>
</dbReference>
<keyword evidence="2 6" id="KW-0812">Transmembrane</keyword>
<evidence type="ECO:0000313" key="8">
    <source>
        <dbReference type="EMBL" id="KAL2265999.1"/>
    </source>
</evidence>
<evidence type="ECO:0000256" key="4">
    <source>
        <dbReference type="ARBA" id="ARBA00023136"/>
    </source>
</evidence>
<feature type="transmembrane region" description="Helical" evidence="6">
    <location>
        <begin position="229"/>
        <end position="250"/>
    </location>
</feature>
<organism evidence="8 9">
    <name type="scientific">Remersonia thermophila</name>
    <dbReference type="NCBI Taxonomy" id="72144"/>
    <lineage>
        <taxon>Eukaryota</taxon>
        <taxon>Fungi</taxon>
        <taxon>Dikarya</taxon>
        <taxon>Ascomycota</taxon>
        <taxon>Pezizomycotina</taxon>
        <taxon>Sordariomycetes</taxon>
        <taxon>Sordariomycetidae</taxon>
        <taxon>Sordariales</taxon>
        <taxon>Sordariales incertae sedis</taxon>
        <taxon>Remersonia</taxon>
    </lineage>
</organism>
<comment type="similarity">
    <text evidence="5">Belongs to the SAT4 family.</text>
</comment>
<feature type="transmembrane region" description="Helical" evidence="6">
    <location>
        <begin position="262"/>
        <end position="284"/>
    </location>
</feature>
<evidence type="ECO:0000256" key="6">
    <source>
        <dbReference type="SAM" id="Phobius"/>
    </source>
</evidence>
<feature type="transmembrane region" description="Helical" evidence="6">
    <location>
        <begin position="196"/>
        <end position="217"/>
    </location>
</feature>
<feature type="domain" description="Rhodopsin" evidence="7">
    <location>
        <begin position="45"/>
        <end position="290"/>
    </location>
</feature>
<feature type="transmembrane region" description="Helical" evidence="6">
    <location>
        <begin position="30"/>
        <end position="49"/>
    </location>
</feature>
<evidence type="ECO:0000259" key="7">
    <source>
        <dbReference type="Pfam" id="PF20684"/>
    </source>
</evidence>
<dbReference type="InterPro" id="IPR052337">
    <property type="entry name" value="SAT4-like"/>
</dbReference>
<name>A0ABR4D7I7_9PEZI</name>
<comment type="caution">
    <text evidence="8">The sequence shown here is derived from an EMBL/GenBank/DDBJ whole genome shotgun (WGS) entry which is preliminary data.</text>
</comment>
<sequence>MSAQQPAPKPNPNAPLQGVANTVDEMGMRAIIWVLYVVTTTFVVLRLAVRFRQNGKFLYDDCWIIFAWLAYTTNDILQTIQLPYLWYITYLKAGRIVSGTETVYMLMQLTRWQFPIIKLFWTILWSVKASFLAVFYRFVKPFPILRRLWWAVAAFALLAYIGCWLASSLTCSPPSDYFKPGKCNSPHELWMQKLNVVYSTTVDISSDVMIMALPISILPSLQLDLRRKIGLAVAFSLGFIIIAVACVRMTQVLTPSGTVDLIGLAIWGAVETSAAIIVGCLPPLKALLSREVKKYSTRGKTTYGQGGTSGGSPGRTGYGAHSVARTVMAAEAIPLDGQHQQQQMDGGIYVQRTYHTTVEFDGDTSSREGDEVGIIKQNGRHDVPV</sequence>
<evidence type="ECO:0000256" key="1">
    <source>
        <dbReference type="ARBA" id="ARBA00004141"/>
    </source>
</evidence>
<dbReference type="EMBL" id="JAZGUE010000005">
    <property type="protein sequence ID" value="KAL2265999.1"/>
    <property type="molecule type" value="Genomic_DNA"/>
</dbReference>
<dbReference type="Proteomes" id="UP001600064">
    <property type="component" value="Unassembled WGS sequence"/>
</dbReference>
<dbReference type="Pfam" id="PF20684">
    <property type="entry name" value="Fung_rhodopsin"/>
    <property type="match status" value="1"/>
</dbReference>
<accession>A0ABR4D7I7</accession>
<gene>
    <name evidence="8" type="ORF">VTJ83DRAFT_5351</name>
</gene>
<comment type="subcellular location">
    <subcellularLocation>
        <location evidence="1">Membrane</location>
        <topology evidence="1">Multi-pass membrane protein</topology>
    </subcellularLocation>
</comment>
<keyword evidence="4 6" id="KW-0472">Membrane</keyword>
<evidence type="ECO:0000256" key="3">
    <source>
        <dbReference type="ARBA" id="ARBA00022989"/>
    </source>
</evidence>
<feature type="transmembrane region" description="Helical" evidence="6">
    <location>
        <begin position="61"/>
        <end position="80"/>
    </location>
</feature>
<reference evidence="8 9" key="1">
    <citation type="journal article" date="2024" name="Commun. Biol.">
        <title>Comparative genomic analysis of thermophilic fungi reveals convergent evolutionary adaptations and gene losses.</title>
        <authorList>
            <person name="Steindorff A.S."/>
            <person name="Aguilar-Pontes M.V."/>
            <person name="Robinson A.J."/>
            <person name="Andreopoulos B."/>
            <person name="LaButti K."/>
            <person name="Kuo A."/>
            <person name="Mondo S."/>
            <person name="Riley R."/>
            <person name="Otillar R."/>
            <person name="Haridas S."/>
            <person name="Lipzen A."/>
            <person name="Grimwood J."/>
            <person name="Schmutz J."/>
            <person name="Clum A."/>
            <person name="Reid I.D."/>
            <person name="Moisan M.C."/>
            <person name="Butler G."/>
            <person name="Nguyen T.T.M."/>
            <person name="Dewar K."/>
            <person name="Conant G."/>
            <person name="Drula E."/>
            <person name="Henrissat B."/>
            <person name="Hansel C."/>
            <person name="Singer S."/>
            <person name="Hutchinson M.I."/>
            <person name="de Vries R.P."/>
            <person name="Natvig D.O."/>
            <person name="Powell A.J."/>
            <person name="Tsang A."/>
            <person name="Grigoriev I.V."/>
        </authorList>
    </citation>
    <scope>NUCLEOTIDE SEQUENCE [LARGE SCALE GENOMIC DNA]</scope>
    <source>
        <strain evidence="8 9">ATCC 22073</strain>
    </source>
</reference>